<dbReference type="InterPro" id="IPR002372">
    <property type="entry name" value="PQQ_rpt_dom"/>
</dbReference>
<dbReference type="OrthoDB" id="4541885at2"/>
<feature type="signal peptide" evidence="1">
    <location>
        <begin position="1"/>
        <end position="24"/>
    </location>
</feature>
<dbReference type="EMBL" id="FNKK01000002">
    <property type="protein sequence ID" value="SDQ48128.1"/>
    <property type="molecule type" value="Genomic_DNA"/>
</dbReference>
<keyword evidence="1" id="KW-0732">Signal</keyword>
<dbReference type="RefSeq" id="WP_093257862.1">
    <property type="nucleotide sequence ID" value="NZ_FNKK01000002.1"/>
</dbReference>
<dbReference type="Pfam" id="PF13360">
    <property type="entry name" value="PQQ_2"/>
    <property type="match status" value="1"/>
</dbReference>
<dbReference type="InterPro" id="IPR011047">
    <property type="entry name" value="Quinoprotein_ADH-like_sf"/>
</dbReference>
<evidence type="ECO:0000313" key="3">
    <source>
        <dbReference type="EMBL" id="SDQ48128.1"/>
    </source>
</evidence>
<protein>
    <submittedName>
        <fullName evidence="3">Outer membrane protein assembly factor BamB, contains PQQ-like beta-propeller repeat</fullName>
    </submittedName>
</protein>
<dbReference type="PROSITE" id="PS51257">
    <property type="entry name" value="PROKAR_LIPOPROTEIN"/>
    <property type="match status" value="1"/>
</dbReference>
<accession>A0A1H1B815</accession>
<feature type="domain" description="Pyrrolo-quinoline quinone repeat" evidence="2">
    <location>
        <begin position="36"/>
        <end position="184"/>
    </location>
</feature>
<evidence type="ECO:0000313" key="4">
    <source>
        <dbReference type="Proteomes" id="UP000217103"/>
    </source>
</evidence>
<dbReference type="SUPFAM" id="SSF50998">
    <property type="entry name" value="Quinoprotein alcohol dehydrogenase-like"/>
    <property type="match status" value="2"/>
</dbReference>
<name>A0A1H1B815_9ACTN</name>
<reference evidence="3 4" key="1">
    <citation type="submission" date="2016-10" db="EMBL/GenBank/DDBJ databases">
        <authorList>
            <person name="de Groot N.N."/>
        </authorList>
    </citation>
    <scope>NUCLEOTIDE SEQUENCE [LARGE SCALE GENOMIC DNA]</scope>
    <source>
        <strain evidence="3 4">DSM 43794</strain>
    </source>
</reference>
<dbReference type="AlphaFoldDB" id="A0A1H1B815"/>
<proteinExistence type="predicted"/>
<sequence length="454" mass="48360">MSVIRPHAKAAVALVGTLSLTACAGSDAATEELPTWHNSQVNAVSRTTVAAGVAATASADPDGSLRTVTLDLDTGRKLWSAPATMAGRLPGMGVSAPAAVPTGTGKAVVAAVEPLDKKPQAKSRWKASLVARDARTGRRLWSRPVHSTFGPQRCGFYVCVSEHTALSSARVVVLDPLTGQRKWRIPGIAEVEWFDAERVVMLRLAADPALEAYELKSGKPLWQRPLSDALGEKVDLSGGWAFGATHRDLVGYVAPYTNPRTGEVSAFGLLSVRLSDGAVNWMRPSVVRVYPSGSPGYAPVVRPVDERGQYGGFARLDPETGRVLGQVGVADVPGSGWWLAFPPRMDRVGFLKHGKAGTVYDLTSGRQIRSGERVGWSFCVTDPKPLTLSGIVPGFYSVAALCEYDLTTGTRTTGRKAPPTWFTGGQEGWRVWRDEKGGLHAVKDGTSGVPGMYG</sequence>
<dbReference type="InterPro" id="IPR015943">
    <property type="entry name" value="WD40/YVTN_repeat-like_dom_sf"/>
</dbReference>
<dbReference type="Gene3D" id="2.130.10.10">
    <property type="entry name" value="YVTN repeat-like/Quinoprotein amine dehydrogenase"/>
    <property type="match status" value="1"/>
</dbReference>
<evidence type="ECO:0000256" key="1">
    <source>
        <dbReference type="SAM" id="SignalP"/>
    </source>
</evidence>
<evidence type="ECO:0000259" key="2">
    <source>
        <dbReference type="Pfam" id="PF13360"/>
    </source>
</evidence>
<keyword evidence="4" id="KW-1185">Reference proteome</keyword>
<feature type="chain" id="PRO_5038946008" evidence="1">
    <location>
        <begin position="25"/>
        <end position="454"/>
    </location>
</feature>
<dbReference type="Proteomes" id="UP000217103">
    <property type="component" value="Unassembled WGS sequence"/>
</dbReference>
<organism evidence="3 4">
    <name type="scientific">Thermostaphylospora chromogena</name>
    <dbReference type="NCBI Taxonomy" id="35622"/>
    <lineage>
        <taxon>Bacteria</taxon>
        <taxon>Bacillati</taxon>
        <taxon>Actinomycetota</taxon>
        <taxon>Actinomycetes</taxon>
        <taxon>Streptosporangiales</taxon>
        <taxon>Thermomonosporaceae</taxon>
        <taxon>Thermostaphylospora</taxon>
    </lineage>
</organism>
<gene>
    <name evidence="3" type="ORF">SAMN04489764_0844</name>
</gene>
<dbReference type="STRING" id="35622.SAMN04489764_0844"/>